<proteinExistence type="predicted"/>
<dbReference type="Proteomes" id="UP001147700">
    <property type="component" value="Unassembled WGS sequence"/>
</dbReference>
<dbReference type="Gene3D" id="1.10.10.10">
    <property type="entry name" value="Winged helix-like DNA-binding domain superfamily/Winged helix DNA-binding domain"/>
    <property type="match status" value="1"/>
</dbReference>
<sequence length="166" mass="17973">MVTQLGLHDNDLVLWVQLLAETLNAELLATLQADHPDLRYAHGFLFQQLVERPRAVGEVAENLGVTSQAISKAVRELAALGYVERTPSPDDARVRLLALSERGRAAVEASRAARRSVNAELAAALGEDRVREAATTLQAALESRNAMQAVTSRRVRSAQGLLGEGR</sequence>
<name>A0ABT4RLL0_9ACTN</name>
<dbReference type="SMART" id="SM00347">
    <property type="entry name" value="HTH_MARR"/>
    <property type="match status" value="1"/>
</dbReference>
<dbReference type="EMBL" id="JAPCID010000022">
    <property type="protein sequence ID" value="MDA0139221.1"/>
    <property type="molecule type" value="Genomic_DNA"/>
</dbReference>
<dbReference type="PROSITE" id="PS50995">
    <property type="entry name" value="HTH_MARR_2"/>
    <property type="match status" value="1"/>
</dbReference>
<keyword evidence="3" id="KW-1185">Reference proteome</keyword>
<dbReference type="InterPro" id="IPR039422">
    <property type="entry name" value="MarR/SlyA-like"/>
</dbReference>
<dbReference type="Pfam" id="PF12802">
    <property type="entry name" value="MarR_2"/>
    <property type="match status" value="1"/>
</dbReference>
<dbReference type="InterPro" id="IPR036390">
    <property type="entry name" value="WH_DNA-bd_sf"/>
</dbReference>
<comment type="caution">
    <text evidence="2">The sequence shown here is derived from an EMBL/GenBank/DDBJ whole genome shotgun (WGS) entry which is preliminary data.</text>
</comment>
<dbReference type="RefSeq" id="WP_238932062.1">
    <property type="nucleotide sequence ID" value="NZ_JAPCID010000022.1"/>
</dbReference>
<evidence type="ECO:0000259" key="1">
    <source>
        <dbReference type="PROSITE" id="PS50995"/>
    </source>
</evidence>
<feature type="domain" description="HTH marR-type" evidence="1">
    <location>
        <begin position="9"/>
        <end position="142"/>
    </location>
</feature>
<dbReference type="PANTHER" id="PTHR33164:SF99">
    <property type="entry name" value="MARR FAMILY REGULATORY PROTEIN"/>
    <property type="match status" value="1"/>
</dbReference>
<accession>A0ABT4RLL0</accession>
<organism evidence="2 3">
    <name type="scientific">Solirubrobacter deserti</name>
    <dbReference type="NCBI Taxonomy" id="2282478"/>
    <lineage>
        <taxon>Bacteria</taxon>
        <taxon>Bacillati</taxon>
        <taxon>Actinomycetota</taxon>
        <taxon>Thermoleophilia</taxon>
        <taxon>Solirubrobacterales</taxon>
        <taxon>Solirubrobacteraceae</taxon>
        <taxon>Solirubrobacter</taxon>
    </lineage>
</organism>
<evidence type="ECO:0000313" key="2">
    <source>
        <dbReference type="EMBL" id="MDA0139221.1"/>
    </source>
</evidence>
<gene>
    <name evidence="2" type="ORF">OJ962_17095</name>
</gene>
<dbReference type="InterPro" id="IPR036388">
    <property type="entry name" value="WH-like_DNA-bd_sf"/>
</dbReference>
<dbReference type="InterPro" id="IPR000835">
    <property type="entry name" value="HTH_MarR-typ"/>
</dbReference>
<protein>
    <submittedName>
        <fullName evidence="2">MarR family transcriptional regulator</fullName>
    </submittedName>
</protein>
<reference evidence="2" key="1">
    <citation type="submission" date="2022-10" db="EMBL/GenBank/DDBJ databases">
        <title>The WGS of Solirubrobacter sp. CPCC 204708.</title>
        <authorList>
            <person name="Jiang Z."/>
        </authorList>
    </citation>
    <scope>NUCLEOTIDE SEQUENCE</scope>
    <source>
        <strain evidence="2">CPCC 204708</strain>
    </source>
</reference>
<dbReference type="SUPFAM" id="SSF46785">
    <property type="entry name" value="Winged helix' DNA-binding domain"/>
    <property type="match status" value="1"/>
</dbReference>
<evidence type="ECO:0000313" key="3">
    <source>
        <dbReference type="Proteomes" id="UP001147700"/>
    </source>
</evidence>
<dbReference type="PANTHER" id="PTHR33164">
    <property type="entry name" value="TRANSCRIPTIONAL REGULATOR, MARR FAMILY"/>
    <property type="match status" value="1"/>
</dbReference>